<keyword evidence="3" id="KW-1185">Reference proteome</keyword>
<evidence type="ECO:0000313" key="3">
    <source>
        <dbReference type="Proteomes" id="UP001166251"/>
    </source>
</evidence>
<dbReference type="EMBL" id="JAHZSS010000001">
    <property type="protein sequence ID" value="MBW8189637.1"/>
    <property type="molecule type" value="Genomic_DNA"/>
</dbReference>
<sequence length="219" mass="24494">MTRLFVKSMVLLAAFAAGLTSTSSIAGDGPKLDHLKEVASEQVTQLYIEDGVDLSQYDSLLLAVSDVKFRKNAYRSKFATLGDMKAQLEKVKSNIQVMFDHSFRDIITKKGQLKFATERSDTTLLVVPMLSEVFLTNVDGKNAAGNAATYSESVGTVTLDLYLVNSQSGRVVARFIDEQEGWDWDEKVLQTSMDSYHQFMRIFEKWAVYVNDDLIGHTP</sequence>
<evidence type="ECO:0000313" key="2">
    <source>
        <dbReference type="EMBL" id="MBW8189637.1"/>
    </source>
</evidence>
<feature type="chain" id="PRO_5045522102" description="DUF3313 domain-containing protein" evidence="1">
    <location>
        <begin position="27"/>
        <end position="219"/>
    </location>
</feature>
<feature type="signal peptide" evidence="1">
    <location>
        <begin position="1"/>
        <end position="26"/>
    </location>
</feature>
<proteinExistence type="predicted"/>
<name>A0ABS7ED40_9GAMM</name>
<evidence type="ECO:0008006" key="4">
    <source>
        <dbReference type="Google" id="ProtNLM"/>
    </source>
</evidence>
<evidence type="ECO:0000256" key="1">
    <source>
        <dbReference type="SAM" id="SignalP"/>
    </source>
</evidence>
<gene>
    <name evidence="2" type="ORF">K0504_01200</name>
</gene>
<dbReference type="RefSeq" id="WP_220102311.1">
    <property type="nucleotide sequence ID" value="NZ_JAHZSS010000001.1"/>
</dbReference>
<comment type="caution">
    <text evidence="2">The sequence shown here is derived from an EMBL/GenBank/DDBJ whole genome shotgun (WGS) entry which is preliminary data.</text>
</comment>
<accession>A0ABS7ED40</accession>
<keyword evidence="1" id="KW-0732">Signal</keyword>
<reference evidence="2" key="1">
    <citation type="submission" date="2021-07" db="EMBL/GenBank/DDBJ databases">
        <title>Neiella marina sp. nov., isolated from the intestinal content of sea cucumber Apostichopus japonicus.</title>
        <authorList>
            <person name="Bai X."/>
        </authorList>
    </citation>
    <scope>NUCLEOTIDE SEQUENCE</scope>
    <source>
        <strain evidence="2">126</strain>
    </source>
</reference>
<organism evidence="2 3">
    <name type="scientific">Neiella holothuriorum</name>
    <dbReference type="NCBI Taxonomy" id="2870530"/>
    <lineage>
        <taxon>Bacteria</taxon>
        <taxon>Pseudomonadati</taxon>
        <taxon>Pseudomonadota</taxon>
        <taxon>Gammaproteobacteria</taxon>
        <taxon>Alteromonadales</taxon>
        <taxon>Echinimonadaceae</taxon>
        <taxon>Neiella</taxon>
    </lineage>
</organism>
<protein>
    <recommendedName>
        <fullName evidence="4">DUF3313 domain-containing protein</fullName>
    </recommendedName>
</protein>
<dbReference type="Proteomes" id="UP001166251">
    <property type="component" value="Unassembled WGS sequence"/>
</dbReference>